<gene>
    <name evidence="1" type="ORF">PV327_011372</name>
</gene>
<evidence type="ECO:0000313" key="2">
    <source>
        <dbReference type="Proteomes" id="UP001168972"/>
    </source>
</evidence>
<organism evidence="1 2">
    <name type="scientific">Microctonus hyperodae</name>
    <name type="common">Parasitoid wasp</name>
    <dbReference type="NCBI Taxonomy" id="165561"/>
    <lineage>
        <taxon>Eukaryota</taxon>
        <taxon>Metazoa</taxon>
        <taxon>Ecdysozoa</taxon>
        <taxon>Arthropoda</taxon>
        <taxon>Hexapoda</taxon>
        <taxon>Insecta</taxon>
        <taxon>Pterygota</taxon>
        <taxon>Neoptera</taxon>
        <taxon>Endopterygota</taxon>
        <taxon>Hymenoptera</taxon>
        <taxon>Apocrita</taxon>
        <taxon>Ichneumonoidea</taxon>
        <taxon>Braconidae</taxon>
        <taxon>Euphorinae</taxon>
        <taxon>Microctonus</taxon>
    </lineage>
</organism>
<feature type="non-terminal residue" evidence="1">
    <location>
        <position position="51"/>
    </location>
</feature>
<dbReference type="Proteomes" id="UP001168972">
    <property type="component" value="Unassembled WGS sequence"/>
</dbReference>
<reference evidence="1" key="2">
    <citation type="submission" date="2023-03" db="EMBL/GenBank/DDBJ databases">
        <authorList>
            <person name="Inwood S.N."/>
            <person name="Skelly J.G."/>
            <person name="Guhlin J."/>
            <person name="Harrop T.W.R."/>
            <person name="Goldson S.G."/>
            <person name="Dearden P.K."/>
        </authorList>
    </citation>
    <scope>NUCLEOTIDE SEQUENCE</scope>
    <source>
        <strain evidence="1">Lincoln</strain>
        <tissue evidence="1">Whole body</tissue>
    </source>
</reference>
<protein>
    <submittedName>
        <fullName evidence="1">Uncharacterized protein</fullName>
    </submittedName>
</protein>
<proteinExistence type="predicted"/>
<accession>A0AA39FJK3</accession>
<sequence length="51" mass="5773">MCRGKQPCISQRWYRDGWPFGTLSTSCPVKHPGDAMPTSEILSPYPILFCL</sequence>
<dbReference type="PROSITE" id="PS51257">
    <property type="entry name" value="PROKAR_LIPOPROTEIN"/>
    <property type="match status" value="1"/>
</dbReference>
<reference evidence="1" key="1">
    <citation type="journal article" date="2023" name="bioRxiv">
        <title>Scaffold-level genome assemblies of two parasitoid biocontrol wasps reveal the parthenogenesis mechanism and an associated novel virus.</title>
        <authorList>
            <person name="Inwood S."/>
            <person name="Skelly J."/>
            <person name="Guhlin J."/>
            <person name="Harrop T."/>
            <person name="Goldson S."/>
            <person name="Dearden P."/>
        </authorList>
    </citation>
    <scope>NUCLEOTIDE SEQUENCE</scope>
    <source>
        <strain evidence="1">Lincoln</strain>
        <tissue evidence="1">Whole body</tissue>
    </source>
</reference>
<dbReference type="EMBL" id="JAQQBR010000471">
    <property type="protein sequence ID" value="KAK0170494.1"/>
    <property type="molecule type" value="Genomic_DNA"/>
</dbReference>
<name>A0AA39FJK3_MICHY</name>
<dbReference type="AlphaFoldDB" id="A0AA39FJK3"/>
<evidence type="ECO:0000313" key="1">
    <source>
        <dbReference type="EMBL" id="KAK0170494.1"/>
    </source>
</evidence>
<keyword evidence="2" id="KW-1185">Reference proteome</keyword>
<comment type="caution">
    <text evidence="1">The sequence shown here is derived from an EMBL/GenBank/DDBJ whole genome shotgun (WGS) entry which is preliminary data.</text>
</comment>